<evidence type="ECO:0000313" key="1">
    <source>
        <dbReference type="EMBL" id="XAY08021.1"/>
    </source>
</evidence>
<protein>
    <recommendedName>
        <fullName evidence="2">Class I SAM-dependent methyltransferase</fullName>
    </recommendedName>
</protein>
<sequence length="295" mass="31207">MSIGDLFDDPVWQMALGERAAIEGILSALQPQLAIEVGTAEGACLGRIAQHAQEVHSFDLVTPQLDLPDHVTLHTGDSHQLLPAFLAELAEAGRSVDFALVDGDHSSEGVRRDVEALLASPAVTDTIIITHDTGNERVRAGLDAVPYGAYPKVAHVDLDFVPGHLGQDRFPGELWYGLGLIVVDAAQPAYGSGAAVQTDRHHGGALLSVARDVLGGRPPEGPSGHDPRARQLSDAYAHIDALEARLAELAAGDERLAAAESEAAHHQALVADLMTSVSWRVTAPLRAAKRTLSRS</sequence>
<dbReference type="AlphaFoldDB" id="A0AAU7B1X7"/>
<reference evidence="1" key="1">
    <citation type="submission" date="2022-12" db="EMBL/GenBank/DDBJ databases">
        <title>Paraconexibacter alkalitolerans sp. nov. and Baekduia alba sp. nov., isolated from soil and emended description of the genera Paraconexibacter (Chun et al., 2020) and Baekduia (An et al., 2020).</title>
        <authorList>
            <person name="Vieira S."/>
            <person name="Huber K.J."/>
            <person name="Geppert A."/>
            <person name="Wolf J."/>
            <person name="Neumann-Schaal M."/>
            <person name="Muesken M."/>
            <person name="Overmann J."/>
        </authorList>
    </citation>
    <scope>NUCLEOTIDE SEQUENCE</scope>
    <source>
        <strain evidence="1">AEG42_29</strain>
    </source>
</reference>
<dbReference type="SUPFAM" id="SSF53335">
    <property type="entry name" value="S-adenosyl-L-methionine-dependent methyltransferases"/>
    <property type="match status" value="1"/>
</dbReference>
<dbReference type="Gene3D" id="3.40.50.150">
    <property type="entry name" value="Vaccinia Virus protein VP39"/>
    <property type="match status" value="1"/>
</dbReference>
<proteinExistence type="predicted"/>
<evidence type="ECO:0008006" key="2">
    <source>
        <dbReference type="Google" id="ProtNLM"/>
    </source>
</evidence>
<organism evidence="1">
    <name type="scientific">Paraconexibacter sp. AEG42_29</name>
    <dbReference type="NCBI Taxonomy" id="2997339"/>
    <lineage>
        <taxon>Bacteria</taxon>
        <taxon>Bacillati</taxon>
        <taxon>Actinomycetota</taxon>
        <taxon>Thermoleophilia</taxon>
        <taxon>Solirubrobacterales</taxon>
        <taxon>Paraconexibacteraceae</taxon>
        <taxon>Paraconexibacter</taxon>
    </lineage>
</organism>
<dbReference type="KEGG" id="parq:DSM112329_04916"/>
<dbReference type="EMBL" id="CP114014">
    <property type="protein sequence ID" value="XAY08021.1"/>
    <property type="molecule type" value="Genomic_DNA"/>
</dbReference>
<dbReference type="Pfam" id="PF13578">
    <property type="entry name" value="Methyltransf_24"/>
    <property type="match status" value="1"/>
</dbReference>
<accession>A0AAU7B1X7</accession>
<dbReference type="RefSeq" id="WP_354699207.1">
    <property type="nucleotide sequence ID" value="NZ_CP114014.1"/>
</dbReference>
<dbReference type="InterPro" id="IPR029063">
    <property type="entry name" value="SAM-dependent_MTases_sf"/>
</dbReference>
<gene>
    <name evidence="1" type="ORF">DSM112329_04916</name>
</gene>
<name>A0AAU7B1X7_9ACTN</name>